<reference evidence="5 6" key="1">
    <citation type="journal article" date="2023" name="G3 (Bethesda)">
        <title>A haplotype-resolved chromosome-scale genome for Quercus rubra L. provides insights into the genetics of adaptive traits for red oak species.</title>
        <authorList>
            <person name="Kapoor B."/>
            <person name="Jenkins J."/>
            <person name="Schmutz J."/>
            <person name="Zhebentyayeva T."/>
            <person name="Kuelheim C."/>
            <person name="Coggeshall M."/>
            <person name="Heim C."/>
            <person name="Lasky J.R."/>
            <person name="Leites L."/>
            <person name="Islam-Faridi N."/>
            <person name="Romero-Severson J."/>
            <person name="DeLeo V.L."/>
            <person name="Lucas S.M."/>
            <person name="Lazic D."/>
            <person name="Gailing O."/>
            <person name="Carlson J."/>
            <person name="Staton M."/>
        </authorList>
    </citation>
    <scope>NUCLEOTIDE SEQUENCE [LARGE SCALE GENOMIC DNA]</scope>
    <source>
        <strain evidence="5">Pseudo-F2</strain>
    </source>
</reference>
<proteinExistence type="inferred from homology"/>
<dbReference type="FunFam" id="3.40.50.880:FF:000015">
    <property type="entry name" value="Protein DJ-1 homolog C"/>
    <property type="match status" value="2"/>
</dbReference>
<dbReference type="InterPro" id="IPR006287">
    <property type="entry name" value="DJ-1"/>
</dbReference>
<evidence type="ECO:0000256" key="3">
    <source>
        <dbReference type="SAM" id="MobiDB-lite"/>
    </source>
</evidence>
<dbReference type="GO" id="GO:0005737">
    <property type="term" value="C:cytoplasm"/>
    <property type="evidence" value="ECO:0007669"/>
    <property type="project" value="TreeGrafter"/>
</dbReference>
<comment type="similarity">
    <text evidence="1">Belongs to the peptidase C56 family.</text>
</comment>
<sequence length="477" mass="50993">MLCKQASIPMESLSSFLSLTPLNFSSHKLSPMAASATTFSSLSFASMPSQHQRTSTPKRTSKPTKTLSPTIPTPTITTTTTTTTSLPPKKVLVPIGFGTEEMEAVIIVDVLRRAGADVTVASVEPQLQIEASSGTKLVADTSISTCSDQVFDLVALPGGMPGSARLRDCEVLQKIMSKQAEEKRLYGAICAAPAVTLKPWGLLKKKQTTCHPAFMDKLPTFWAVKSSIQVSGELTTSRGPGTTFEFSLSLVEQLFGESIAKEVGQVLLVSSTDDNLTKEEFNKVEWSVDHTPRVLIPVANGSEAIEVVTIADILRRAKVDVIIASLEKSVQILASQGTKIVADKLIGDAAESIYDIIILPGGTAGAERIHKSKILKKLIKEQDSAGRIYGAVCSSPAVLQRQGLLKIQDKRATAHPSVVDTLTKVVDGAKVVIDGKLITSRGLATVVDFALTIVGKLFGYGRARSVAEGLVFEYPRS</sequence>
<accession>A0AAN7E5T9</accession>
<dbReference type="InterPro" id="IPR050325">
    <property type="entry name" value="Prot/Nucl_acid_deglycase"/>
</dbReference>
<dbReference type="EMBL" id="JAXUIC010000011">
    <property type="protein sequence ID" value="KAK4563128.1"/>
    <property type="molecule type" value="Genomic_DNA"/>
</dbReference>
<gene>
    <name evidence="5" type="ORF">RGQ29_005583</name>
</gene>
<dbReference type="InterPro" id="IPR029062">
    <property type="entry name" value="Class_I_gatase-like"/>
</dbReference>
<name>A0AAN7E5T9_QUERU</name>
<evidence type="ECO:0000256" key="2">
    <source>
        <dbReference type="ARBA" id="ARBA00022737"/>
    </source>
</evidence>
<protein>
    <recommendedName>
        <fullName evidence="4">DJ-1/PfpI domain-containing protein</fullName>
    </recommendedName>
</protein>
<evidence type="ECO:0000256" key="1">
    <source>
        <dbReference type="ARBA" id="ARBA00008542"/>
    </source>
</evidence>
<dbReference type="GO" id="GO:1903189">
    <property type="term" value="P:glyoxal metabolic process"/>
    <property type="evidence" value="ECO:0007669"/>
    <property type="project" value="TreeGrafter"/>
</dbReference>
<dbReference type="CDD" id="cd03135">
    <property type="entry name" value="GATase1_DJ-1"/>
    <property type="match status" value="2"/>
</dbReference>
<organism evidence="5 6">
    <name type="scientific">Quercus rubra</name>
    <name type="common">Northern red oak</name>
    <name type="synonym">Quercus borealis</name>
    <dbReference type="NCBI Taxonomy" id="3512"/>
    <lineage>
        <taxon>Eukaryota</taxon>
        <taxon>Viridiplantae</taxon>
        <taxon>Streptophyta</taxon>
        <taxon>Embryophyta</taxon>
        <taxon>Tracheophyta</taxon>
        <taxon>Spermatophyta</taxon>
        <taxon>Magnoliopsida</taxon>
        <taxon>eudicotyledons</taxon>
        <taxon>Gunneridae</taxon>
        <taxon>Pentapetalae</taxon>
        <taxon>rosids</taxon>
        <taxon>fabids</taxon>
        <taxon>Fagales</taxon>
        <taxon>Fagaceae</taxon>
        <taxon>Quercus</taxon>
    </lineage>
</organism>
<dbReference type="Pfam" id="PF01965">
    <property type="entry name" value="DJ-1_PfpI"/>
    <property type="match status" value="2"/>
</dbReference>
<dbReference type="InterPro" id="IPR002818">
    <property type="entry name" value="DJ-1/PfpI"/>
</dbReference>
<dbReference type="PANTHER" id="PTHR48094:SF7">
    <property type="entry name" value="PROTEIN DJ-1 HOMOLOG C"/>
    <property type="match status" value="1"/>
</dbReference>
<feature type="region of interest" description="Disordered" evidence="3">
    <location>
        <begin position="45"/>
        <end position="84"/>
    </location>
</feature>
<feature type="domain" description="DJ-1/PfpI" evidence="4">
    <location>
        <begin position="89"/>
        <end position="253"/>
    </location>
</feature>
<dbReference type="AlphaFoldDB" id="A0AAN7E5T9"/>
<evidence type="ECO:0000313" key="6">
    <source>
        <dbReference type="Proteomes" id="UP001324115"/>
    </source>
</evidence>
<keyword evidence="2" id="KW-0677">Repeat</keyword>
<comment type="caution">
    <text evidence="5">The sequence shown here is derived from an EMBL/GenBank/DDBJ whole genome shotgun (WGS) entry which is preliminary data.</text>
</comment>
<dbReference type="NCBIfam" id="TIGR01383">
    <property type="entry name" value="not_thiJ"/>
    <property type="match status" value="2"/>
</dbReference>
<dbReference type="PANTHER" id="PTHR48094">
    <property type="entry name" value="PROTEIN/NUCLEIC ACID DEGLYCASE DJ-1-RELATED"/>
    <property type="match status" value="1"/>
</dbReference>
<dbReference type="Gene3D" id="3.40.50.880">
    <property type="match status" value="2"/>
</dbReference>
<dbReference type="SUPFAM" id="SSF52317">
    <property type="entry name" value="Class I glutamine amidotransferase-like"/>
    <property type="match status" value="2"/>
</dbReference>
<evidence type="ECO:0000313" key="5">
    <source>
        <dbReference type="EMBL" id="KAK4563128.1"/>
    </source>
</evidence>
<keyword evidence="6" id="KW-1185">Reference proteome</keyword>
<feature type="compositionally biased region" description="Low complexity" evidence="3">
    <location>
        <begin position="53"/>
        <end position="84"/>
    </location>
</feature>
<feature type="domain" description="DJ-1/PfpI" evidence="4">
    <location>
        <begin position="293"/>
        <end position="454"/>
    </location>
</feature>
<dbReference type="Proteomes" id="UP001324115">
    <property type="component" value="Unassembled WGS sequence"/>
</dbReference>
<evidence type="ECO:0000259" key="4">
    <source>
        <dbReference type="Pfam" id="PF01965"/>
    </source>
</evidence>